<evidence type="ECO:0000256" key="6">
    <source>
        <dbReference type="NCBIfam" id="TIGR01928"/>
    </source>
</evidence>
<dbReference type="NCBIfam" id="TIGR01928">
    <property type="entry name" value="menC_lowGC_arch"/>
    <property type="match status" value="1"/>
</dbReference>
<dbReference type="Pfam" id="PF13378">
    <property type="entry name" value="MR_MLE_C"/>
    <property type="match status" value="1"/>
</dbReference>
<gene>
    <name evidence="8" type="ORF">SAMN04487943_10976</name>
</gene>
<evidence type="ECO:0000256" key="4">
    <source>
        <dbReference type="ARBA" id="ARBA00023239"/>
    </source>
</evidence>
<keyword evidence="9" id="KW-1185">Reference proteome</keyword>
<dbReference type="GO" id="GO:0046872">
    <property type="term" value="F:metal ion binding"/>
    <property type="evidence" value="ECO:0007669"/>
    <property type="project" value="UniProtKB-KW"/>
</dbReference>
<sequence length="362" mass="40709">MLAFEKLIMHRFKMPLKFPFSNSTTTIKKKDVIITELHDKDGFIGYGESVAFDTPWYTEETTATVQYMIEHHLWPLIKVQQINHPSELALNTIRRNHMAKTAVEGAVWDLYAKRNKLPLYQAIGGTNNHIPVGAAIGLQSSDDQLIEKITQALDQGYKRIKLKIKPKNDLHILEKVREHFPITPLMVDANSAYTLQDIAHLKKMDQYHLMMLEQPLAPDDLTEHAKLQQQIETPICLDESIHTLADVKTAIALQSCKIISIKLAKVGGFTNAIQIHNYCHKHNIPVWCGGMLEAGVGRAQSLALATLPNFTLPADPGASSRYWHQDIITPEVEVNNGYVTLPKKPGIGYDLNLQSADQKVLT</sequence>
<dbReference type="SUPFAM" id="SSF54826">
    <property type="entry name" value="Enolase N-terminal domain-like"/>
    <property type="match status" value="1"/>
</dbReference>
<dbReference type="InterPro" id="IPR013341">
    <property type="entry name" value="Mandelate_racemase_N_dom"/>
</dbReference>
<dbReference type="SMART" id="SM00922">
    <property type="entry name" value="MR_MLE"/>
    <property type="match status" value="1"/>
</dbReference>
<evidence type="ECO:0000256" key="5">
    <source>
        <dbReference type="ARBA" id="ARBA00029491"/>
    </source>
</evidence>
<keyword evidence="4" id="KW-0456">Lyase</keyword>
<dbReference type="InterPro" id="IPR029065">
    <property type="entry name" value="Enolase_C-like"/>
</dbReference>
<proteinExistence type="predicted"/>
<name>A0A1I4NQ74_9BACI</name>
<dbReference type="EC" id="4.2.1.113" evidence="5 6"/>
<dbReference type="Gene3D" id="3.30.390.10">
    <property type="entry name" value="Enolase-like, N-terminal domain"/>
    <property type="match status" value="1"/>
</dbReference>
<evidence type="ECO:0000256" key="1">
    <source>
        <dbReference type="ARBA" id="ARBA00001968"/>
    </source>
</evidence>
<dbReference type="EMBL" id="FOTR01000009">
    <property type="protein sequence ID" value="SFM17619.1"/>
    <property type="molecule type" value="Genomic_DNA"/>
</dbReference>
<evidence type="ECO:0000313" key="9">
    <source>
        <dbReference type="Proteomes" id="UP000198565"/>
    </source>
</evidence>
<dbReference type="Pfam" id="PF02746">
    <property type="entry name" value="MR_MLE_N"/>
    <property type="match status" value="1"/>
</dbReference>
<dbReference type="UniPathway" id="UPA00079"/>
<dbReference type="SFLD" id="SFLDS00001">
    <property type="entry name" value="Enolase"/>
    <property type="match status" value="1"/>
</dbReference>
<dbReference type="SFLD" id="SFLDG00180">
    <property type="entry name" value="muconate_cycloisomerase"/>
    <property type="match status" value="1"/>
</dbReference>
<reference evidence="9" key="1">
    <citation type="submission" date="2016-10" db="EMBL/GenBank/DDBJ databases">
        <authorList>
            <person name="Varghese N."/>
            <person name="Submissions S."/>
        </authorList>
    </citation>
    <scope>NUCLEOTIDE SEQUENCE [LARGE SCALE GENOMIC DNA]</scope>
    <source>
        <strain evidence="9">CGMCC 1.4250</strain>
    </source>
</reference>
<evidence type="ECO:0000256" key="3">
    <source>
        <dbReference type="ARBA" id="ARBA00022842"/>
    </source>
</evidence>
<protein>
    <recommendedName>
        <fullName evidence="5 6">o-succinylbenzoate synthase</fullName>
        <ecNumber evidence="5 6">4.2.1.113</ecNumber>
    </recommendedName>
</protein>
<dbReference type="CDD" id="cd03317">
    <property type="entry name" value="NAAAR"/>
    <property type="match status" value="1"/>
</dbReference>
<feature type="domain" description="Mandelate racemase/muconate lactonizing enzyme C-terminal" evidence="7">
    <location>
        <begin position="142"/>
        <end position="234"/>
    </location>
</feature>
<dbReference type="GO" id="GO:0009234">
    <property type="term" value="P:menaquinone biosynthetic process"/>
    <property type="evidence" value="ECO:0007669"/>
    <property type="project" value="UniProtKB-UniRule"/>
</dbReference>
<dbReference type="InterPro" id="IPR029017">
    <property type="entry name" value="Enolase-like_N"/>
</dbReference>
<accession>A0A1I4NQ74</accession>
<dbReference type="STRING" id="334253.SAMN04487943_10976"/>
<comment type="cofactor">
    <cofactor evidence="1">
        <name>a divalent metal cation</name>
        <dbReference type="ChEBI" id="CHEBI:60240"/>
    </cofactor>
</comment>
<evidence type="ECO:0000256" key="2">
    <source>
        <dbReference type="ARBA" id="ARBA00022723"/>
    </source>
</evidence>
<dbReference type="SUPFAM" id="SSF51604">
    <property type="entry name" value="Enolase C-terminal domain-like"/>
    <property type="match status" value="1"/>
</dbReference>
<keyword evidence="3" id="KW-0460">Magnesium</keyword>
<dbReference type="SFLD" id="SFLDF00009">
    <property type="entry name" value="o-succinylbenzoate_synthase"/>
    <property type="match status" value="1"/>
</dbReference>
<dbReference type="Proteomes" id="UP000198565">
    <property type="component" value="Unassembled WGS sequence"/>
</dbReference>
<dbReference type="RefSeq" id="WP_091484607.1">
    <property type="nucleotide sequence ID" value="NZ_FOTR01000009.1"/>
</dbReference>
<dbReference type="UniPathway" id="UPA01057">
    <property type="reaction ID" value="UER00165"/>
</dbReference>
<keyword evidence="2" id="KW-0479">Metal-binding</keyword>
<dbReference type="GO" id="GO:0043748">
    <property type="term" value="F:O-succinylbenzoate synthase activity"/>
    <property type="evidence" value="ECO:0007669"/>
    <property type="project" value="UniProtKB-EC"/>
</dbReference>
<dbReference type="Gene3D" id="3.20.20.120">
    <property type="entry name" value="Enolase-like C-terminal domain"/>
    <property type="match status" value="1"/>
</dbReference>
<dbReference type="InterPro" id="IPR036849">
    <property type="entry name" value="Enolase-like_C_sf"/>
</dbReference>
<dbReference type="AlphaFoldDB" id="A0A1I4NQ74"/>
<dbReference type="PANTHER" id="PTHR48073">
    <property type="entry name" value="O-SUCCINYLBENZOATE SYNTHASE-RELATED"/>
    <property type="match status" value="1"/>
</dbReference>
<organism evidence="8 9">
    <name type="scientific">Gracilibacillus orientalis</name>
    <dbReference type="NCBI Taxonomy" id="334253"/>
    <lineage>
        <taxon>Bacteria</taxon>
        <taxon>Bacillati</taxon>
        <taxon>Bacillota</taxon>
        <taxon>Bacilli</taxon>
        <taxon>Bacillales</taxon>
        <taxon>Bacillaceae</taxon>
        <taxon>Gracilibacillus</taxon>
    </lineage>
</organism>
<dbReference type="InterPro" id="IPR013342">
    <property type="entry name" value="Mandelate_racemase_C"/>
</dbReference>
<dbReference type="InterPro" id="IPR010197">
    <property type="entry name" value="OSBS/NAAAR"/>
</dbReference>
<dbReference type="PANTHER" id="PTHR48073:SF5">
    <property type="entry name" value="O-SUCCINYLBENZOATE SYNTHASE"/>
    <property type="match status" value="1"/>
</dbReference>
<evidence type="ECO:0000313" key="8">
    <source>
        <dbReference type="EMBL" id="SFM17619.1"/>
    </source>
</evidence>
<dbReference type="GO" id="GO:0016854">
    <property type="term" value="F:racemase and epimerase activity"/>
    <property type="evidence" value="ECO:0007669"/>
    <property type="project" value="UniProtKB-ARBA"/>
</dbReference>
<dbReference type="OrthoDB" id="9774531at2"/>
<evidence type="ECO:0000259" key="7">
    <source>
        <dbReference type="SMART" id="SM00922"/>
    </source>
</evidence>